<keyword evidence="5" id="KW-0520">NAD</keyword>
<comment type="similarity">
    <text evidence="1">Belongs to the NADH dehydrogenase family.</text>
</comment>
<evidence type="ECO:0000313" key="8">
    <source>
        <dbReference type="Proteomes" id="UP000245081"/>
    </source>
</evidence>
<dbReference type="InterPro" id="IPR045024">
    <property type="entry name" value="NDH-2"/>
</dbReference>
<sequence length="445" mass="48732">MALKNRNTGPSHHIVIVGGGAGGLELATRLGDTLGKHNKAIVTLVDKSPTHLWKPLLHEVAAGSMDLDEHELEYMAQARWHHFRFRLGAMEGLNRAMREIYLAPSYDDDGELLIPRRTMRYDTLVMALGSVSNDFGVPGVAEHCISLDTQAEAATFHRRLINACIRAQVQETNLRQGQLNVAIIGAGATGVELAAELHNTTRELAAYGLDRIEPDRDVKLSIIEAAPRVLPALPEGLSLEVQRQLTKLNISLELGERVTKVDDKGVYTQSGRLVPAELVVWAAGIKAPDFLKNIDGLETNNANQLVVRSTLQTTRDDNIFAMGDCAACPLGEGQTGLVPPRAQAAHQQASMLIKSINNRMKGKALPEYKYRDFGSLVNLGKYTTVGNLMGGITGGSLFIQGTFAGIMYRSLYKMHLYALHGLSKVVLDTIARMITRRTEPHVKLH</sequence>
<feature type="domain" description="FAD/NAD(P)-binding" evidence="6">
    <location>
        <begin position="13"/>
        <end position="349"/>
    </location>
</feature>
<dbReference type="Pfam" id="PF07992">
    <property type="entry name" value="Pyr_redox_2"/>
    <property type="match status" value="1"/>
</dbReference>
<evidence type="ECO:0000256" key="2">
    <source>
        <dbReference type="ARBA" id="ARBA00022630"/>
    </source>
</evidence>
<organism evidence="7 8">
    <name type="scientific">Novimethylophilus kurashikiensis</name>
    <dbReference type="NCBI Taxonomy" id="1825523"/>
    <lineage>
        <taxon>Bacteria</taxon>
        <taxon>Pseudomonadati</taxon>
        <taxon>Pseudomonadota</taxon>
        <taxon>Betaproteobacteria</taxon>
        <taxon>Nitrosomonadales</taxon>
        <taxon>Methylophilaceae</taxon>
        <taxon>Novimethylophilus</taxon>
    </lineage>
</organism>
<dbReference type="Gene3D" id="3.50.50.100">
    <property type="match status" value="1"/>
</dbReference>
<protein>
    <submittedName>
        <fullName evidence="7">NADH dehydrogenase</fullName>
        <ecNumber evidence="7">1.6.99.3</ecNumber>
    </submittedName>
</protein>
<dbReference type="SUPFAM" id="SSF51905">
    <property type="entry name" value="FAD/NAD(P)-binding domain"/>
    <property type="match status" value="1"/>
</dbReference>
<keyword evidence="2" id="KW-0285">Flavoprotein</keyword>
<proteinExistence type="inferred from homology"/>
<dbReference type="GO" id="GO:0008137">
    <property type="term" value="F:NADH dehydrogenase (ubiquinone) activity"/>
    <property type="evidence" value="ECO:0007669"/>
    <property type="project" value="TreeGrafter"/>
</dbReference>
<dbReference type="RefSeq" id="WP_109016462.1">
    <property type="nucleotide sequence ID" value="NZ_BDOQ01000018.1"/>
</dbReference>
<name>A0A2R5FF41_9PROT</name>
<dbReference type="Proteomes" id="UP000245081">
    <property type="component" value="Unassembled WGS sequence"/>
</dbReference>
<dbReference type="EMBL" id="BDOQ01000018">
    <property type="protein sequence ID" value="GBG15303.1"/>
    <property type="molecule type" value="Genomic_DNA"/>
</dbReference>
<gene>
    <name evidence="7" type="primary">ndh</name>
    <name evidence="7" type="ORF">NMK_2906</name>
</gene>
<keyword evidence="4 7" id="KW-0560">Oxidoreductase</keyword>
<dbReference type="OrthoDB" id="9781621at2"/>
<evidence type="ECO:0000313" key="7">
    <source>
        <dbReference type="EMBL" id="GBG15303.1"/>
    </source>
</evidence>
<accession>A0A2R5FF41</accession>
<reference evidence="7 8" key="1">
    <citation type="journal article" date="2018" name="Environ. Microbiol.">
        <title>Isolation and genomic characterization of Novimethylophilus kurashikiensis gen. nov. sp. nov., a new lanthanide-dependent methylotrophic species of Methylophilaceae.</title>
        <authorList>
            <person name="Lv H."/>
            <person name="Sahin N."/>
            <person name="Tani A."/>
        </authorList>
    </citation>
    <scope>NUCLEOTIDE SEQUENCE [LARGE SCALE GENOMIC DNA]</scope>
    <source>
        <strain evidence="7 8">La2-4</strain>
    </source>
</reference>
<evidence type="ECO:0000256" key="5">
    <source>
        <dbReference type="ARBA" id="ARBA00023027"/>
    </source>
</evidence>
<dbReference type="EC" id="1.6.99.3" evidence="7"/>
<dbReference type="GO" id="GO:0003954">
    <property type="term" value="F:NADH dehydrogenase activity"/>
    <property type="evidence" value="ECO:0007669"/>
    <property type="project" value="InterPro"/>
</dbReference>
<keyword evidence="3" id="KW-0274">FAD</keyword>
<evidence type="ECO:0000256" key="3">
    <source>
        <dbReference type="ARBA" id="ARBA00022827"/>
    </source>
</evidence>
<dbReference type="AlphaFoldDB" id="A0A2R5FF41"/>
<comment type="caution">
    <text evidence="7">The sequence shown here is derived from an EMBL/GenBank/DDBJ whole genome shotgun (WGS) entry which is preliminary data.</text>
</comment>
<dbReference type="InterPro" id="IPR023753">
    <property type="entry name" value="FAD/NAD-binding_dom"/>
</dbReference>
<dbReference type="PANTHER" id="PTHR43706:SF9">
    <property type="entry name" value="TYPE II NADH:QUINONE OXIDOREDUCTASE"/>
    <property type="match status" value="1"/>
</dbReference>
<dbReference type="PANTHER" id="PTHR43706">
    <property type="entry name" value="NADH DEHYDROGENASE"/>
    <property type="match status" value="1"/>
</dbReference>
<evidence type="ECO:0000256" key="4">
    <source>
        <dbReference type="ARBA" id="ARBA00023002"/>
    </source>
</evidence>
<evidence type="ECO:0000256" key="1">
    <source>
        <dbReference type="ARBA" id="ARBA00005272"/>
    </source>
</evidence>
<evidence type="ECO:0000259" key="6">
    <source>
        <dbReference type="Pfam" id="PF07992"/>
    </source>
</evidence>
<dbReference type="PRINTS" id="PR00411">
    <property type="entry name" value="PNDRDTASEI"/>
</dbReference>
<keyword evidence="8" id="KW-1185">Reference proteome</keyword>
<dbReference type="InterPro" id="IPR036188">
    <property type="entry name" value="FAD/NAD-bd_sf"/>
</dbReference>
<dbReference type="PRINTS" id="PR00368">
    <property type="entry name" value="FADPNR"/>
</dbReference>